<dbReference type="InterPro" id="IPR004117">
    <property type="entry name" value="7tm6_olfct_rcpt"/>
</dbReference>
<dbReference type="GO" id="GO:0005549">
    <property type="term" value="F:odorant binding"/>
    <property type="evidence" value="ECO:0007669"/>
    <property type="project" value="InterPro"/>
</dbReference>
<sequence>MVDSRNNKVFGYSNNFFEANDIIKIVAGLWRPGKDQPLWLRLLYFFYVGFMYFNGSVYFVCQYLIFDEMLKDIPKLLSWFGMVLSLTLGLVKLGIFVFGQKKVDKIIANLQHDDFKYASLDENGPGQMFLEEKRASRRVTFLVFCMYTCVGISAHISSSVVLHRQIPGDTFEGTNTTCYDYMPYFFLIPFSTETKYDYYDGVFVGILKLFKIQLIIVSHVISTIRQRSLIKLKMPENMEIMHDQECPELENEMYCQLKHIIEHIQLLLGAQDDIEGLFTFVTLFQTLSSLFMFASCMYVASIVPVSSSEFFAQIEFFISILIQLFVICWAANEITIANILRK</sequence>
<evidence type="ECO:0000256" key="7">
    <source>
        <dbReference type="ARBA" id="ARBA00023136"/>
    </source>
</evidence>
<dbReference type="Pfam" id="PF02949">
    <property type="entry name" value="7tm_6"/>
    <property type="match status" value="1"/>
</dbReference>
<proteinExistence type="inferred from homology"/>
<keyword evidence="7 10" id="KW-0472">Membrane</keyword>
<keyword evidence="6 10" id="KW-1133">Transmembrane helix</keyword>
<dbReference type="PANTHER" id="PTHR21137">
    <property type="entry name" value="ODORANT RECEPTOR"/>
    <property type="match status" value="1"/>
</dbReference>
<feature type="transmembrane region" description="Helical" evidence="10">
    <location>
        <begin position="42"/>
        <end position="65"/>
    </location>
</feature>
<evidence type="ECO:0000256" key="2">
    <source>
        <dbReference type="ARBA" id="ARBA00022475"/>
    </source>
</evidence>
<comment type="caution">
    <text evidence="10">Lacks conserved residue(s) required for the propagation of feature annotation.</text>
</comment>
<keyword evidence="5 10" id="KW-0552">Olfaction</keyword>
<keyword evidence="3 10" id="KW-0716">Sensory transduction</keyword>
<feature type="transmembrane region" description="Helical" evidence="10">
    <location>
        <begin position="202"/>
        <end position="224"/>
    </location>
</feature>
<dbReference type="GO" id="GO:0004984">
    <property type="term" value="F:olfactory receptor activity"/>
    <property type="evidence" value="ECO:0007669"/>
    <property type="project" value="InterPro"/>
</dbReference>
<evidence type="ECO:0000313" key="12">
    <source>
        <dbReference type="Proteomes" id="UP001153636"/>
    </source>
</evidence>
<evidence type="ECO:0000256" key="5">
    <source>
        <dbReference type="ARBA" id="ARBA00022725"/>
    </source>
</evidence>
<evidence type="ECO:0000256" key="8">
    <source>
        <dbReference type="ARBA" id="ARBA00023170"/>
    </source>
</evidence>
<keyword evidence="8 10" id="KW-0675">Receptor</keyword>
<feature type="transmembrane region" description="Helical" evidence="10">
    <location>
        <begin position="139"/>
        <end position="162"/>
    </location>
</feature>
<keyword evidence="12" id="KW-1185">Reference proteome</keyword>
<protein>
    <recommendedName>
        <fullName evidence="10">Odorant receptor</fullName>
    </recommendedName>
</protein>
<evidence type="ECO:0000256" key="4">
    <source>
        <dbReference type="ARBA" id="ARBA00022692"/>
    </source>
</evidence>
<keyword evidence="4 10" id="KW-0812">Transmembrane</keyword>
<dbReference type="AlphaFoldDB" id="A0A9P0GA31"/>
<evidence type="ECO:0000256" key="10">
    <source>
        <dbReference type="RuleBase" id="RU351113"/>
    </source>
</evidence>
<feature type="transmembrane region" description="Helical" evidence="10">
    <location>
        <begin position="310"/>
        <end position="332"/>
    </location>
</feature>
<gene>
    <name evidence="11" type="ORF">PSYICH_LOCUS8940</name>
</gene>
<evidence type="ECO:0000256" key="6">
    <source>
        <dbReference type="ARBA" id="ARBA00022989"/>
    </source>
</evidence>
<evidence type="ECO:0000256" key="1">
    <source>
        <dbReference type="ARBA" id="ARBA00004651"/>
    </source>
</evidence>
<feature type="transmembrane region" description="Helical" evidence="10">
    <location>
        <begin position="277"/>
        <end position="304"/>
    </location>
</feature>
<dbReference type="PANTHER" id="PTHR21137:SF35">
    <property type="entry name" value="ODORANT RECEPTOR 19A-RELATED"/>
    <property type="match status" value="1"/>
</dbReference>
<reference evidence="11" key="1">
    <citation type="submission" date="2022-01" db="EMBL/GenBank/DDBJ databases">
        <authorList>
            <person name="King R."/>
        </authorList>
    </citation>
    <scope>NUCLEOTIDE SEQUENCE</scope>
</reference>
<dbReference type="GO" id="GO:0005886">
    <property type="term" value="C:plasma membrane"/>
    <property type="evidence" value="ECO:0007669"/>
    <property type="project" value="UniProtKB-SubCell"/>
</dbReference>
<organism evidence="11 12">
    <name type="scientific">Psylliodes chrysocephalus</name>
    <dbReference type="NCBI Taxonomy" id="3402493"/>
    <lineage>
        <taxon>Eukaryota</taxon>
        <taxon>Metazoa</taxon>
        <taxon>Ecdysozoa</taxon>
        <taxon>Arthropoda</taxon>
        <taxon>Hexapoda</taxon>
        <taxon>Insecta</taxon>
        <taxon>Pterygota</taxon>
        <taxon>Neoptera</taxon>
        <taxon>Endopterygota</taxon>
        <taxon>Coleoptera</taxon>
        <taxon>Polyphaga</taxon>
        <taxon>Cucujiformia</taxon>
        <taxon>Chrysomeloidea</taxon>
        <taxon>Chrysomelidae</taxon>
        <taxon>Galerucinae</taxon>
        <taxon>Alticini</taxon>
        <taxon>Psylliodes</taxon>
    </lineage>
</organism>
<dbReference type="EMBL" id="OV651815">
    <property type="protein sequence ID" value="CAH1107854.1"/>
    <property type="molecule type" value="Genomic_DNA"/>
</dbReference>
<dbReference type="Proteomes" id="UP001153636">
    <property type="component" value="Chromosome 3"/>
</dbReference>
<evidence type="ECO:0000256" key="9">
    <source>
        <dbReference type="ARBA" id="ARBA00023224"/>
    </source>
</evidence>
<name>A0A9P0GA31_9CUCU</name>
<evidence type="ECO:0000256" key="3">
    <source>
        <dbReference type="ARBA" id="ARBA00022606"/>
    </source>
</evidence>
<dbReference type="GO" id="GO:0007165">
    <property type="term" value="P:signal transduction"/>
    <property type="evidence" value="ECO:0007669"/>
    <property type="project" value="UniProtKB-KW"/>
</dbReference>
<accession>A0A9P0GA31</accession>
<keyword evidence="2" id="KW-1003">Cell membrane</keyword>
<evidence type="ECO:0000313" key="11">
    <source>
        <dbReference type="EMBL" id="CAH1107854.1"/>
    </source>
</evidence>
<feature type="transmembrane region" description="Helical" evidence="10">
    <location>
        <begin position="77"/>
        <end position="98"/>
    </location>
</feature>
<dbReference type="OrthoDB" id="8191658at2759"/>
<comment type="subcellular location">
    <subcellularLocation>
        <location evidence="1 10">Cell membrane</location>
        <topology evidence="1 10">Multi-pass membrane protein</topology>
    </subcellularLocation>
</comment>
<comment type="similarity">
    <text evidence="10">Belongs to the insect chemoreceptor superfamily. Heteromeric odorant receptor channel (TC 1.A.69) family.</text>
</comment>
<keyword evidence="9 10" id="KW-0807">Transducer</keyword>